<proteinExistence type="predicted"/>
<dbReference type="RefSeq" id="WP_209770996.1">
    <property type="nucleotide sequence ID" value="NZ_JAGINP010000028.1"/>
</dbReference>
<keyword evidence="1 2" id="KW-0238">DNA-binding</keyword>
<dbReference type="Pfam" id="PF00440">
    <property type="entry name" value="TetR_N"/>
    <property type="match status" value="1"/>
</dbReference>
<dbReference type="InterPro" id="IPR036271">
    <property type="entry name" value="Tet_transcr_reg_TetR-rel_C_sf"/>
</dbReference>
<evidence type="ECO:0000256" key="3">
    <source>
        <dbReference type="SAM" id="MobiDB-lite"/>
    </source>
</evidence>
<dbReference type="InterPro" id="IPR050109">
    <property type="entry name" value="HTH-type_TetR-like_transc_reg"/>
</dbReference>
<feature type="domain" description="HTH tetR-type" evidence="4">
    <location>
        <begin position="36"/>
        <end position="96"/>
    </location>
</feature>
<organism evidence="5 6">
    <name type="scientific">Azospirillum rugosum</name>
    <dbReference type="NCBI Taxonomy" id="416170"/>
    <lineage>
        <taxon>Bacteria</taxon>
        <taxon>Pseudomonadati</taxon>
        <taxon>Pseudomonadota</taxon>
        <taxon>Alphaproteobacteria</taxon>
        <taxon>Rhodospirillales</taxon>
        <taxon>Azospirillaceae</taxon>
        <taxon>Azospirillum</taxon>
    </lineage>
</organism>
<dbReference type="InterPro" id="IPR009057">
    <property type="entry name" value="Homeodomain-like_sf"/>
</dbReference>
<dbReference type="Pfam" id="PF17939">
    <property type="entry name" value="TetR_C_30"/>
    <property type="match status" value="1"/>
</dbReference>
<dbReference type="InterPro" id="IPR001647">
    <property type="entry name" value="HTH_TetR"/>
</dbReference>
<dbReference type="PANTHER" id="PTHR30055:SF235">
    <property type="entry name" value="TRANSCRIPTIONAL REGULATORY PROTEIN"/>
    <property type="match status" value="1"/>
</dbReference>
<dbReference type="InterPro" id="IPR041586">
    <property type="entry name" value="PsrA_TetR_C"/>
</dbReference>
<feature type="region of interest" description="Disordered" evidence="3">
    <location>
        <begin position="1"/>
        <end position="36"/>
    </location>
</feature>
<accession>A0ABS4SUE0</accession>
<dbReference type="InterPro" id="IPR023772">
    <property type="entry name" value="DNA-bd_HTH_TetR-type_CS"/>
</dbReference>
<protein>
    <submittedName>
        <fullName evidence="5">AcrR family transcriptional regulator</fullName>
    </submittedName>
</protein>
<evidence type="ECO:0000313" key="6">
    <source>
        <dbReference type="Proteomes" id="UP000781958"/>
    </source>
</evidence>
<dbReference type="PROSITE" id="PS50977">
    <property type="entry name" value="HTH_TETR_2"/>
    <property type="match status" value="1"/>
</dbReference>
<dbReference type="Gene3D" id="1.10.357.10">
    <property type="entry name" value="Tetracycline Repressor, domain 2"/>
    <property type="match status" value="1"/>
</dbReference>
<feature type="DNA-binding region" description="H-T-H motif" evidence="2">
    <location>
        <begin position="59"/>
        <end position="78"/>
    </location>
</feature>
<dbReference type="PRINTS" id="PR00455">
    <property type="entry name" value="HTHTETR"/>
</dbReference>
<keyword evidence="6" id="KW-1185">Reference proteome</keyword>
<dbReference type="PROSITE" id="PS01081">
    <property type="entry name" value="HTH_TETR_1"/>
    <property type="match status" value="1"/>
</dbReference>
<gene>
    <name evidence="5" type="ORF">J2851_005992</name>
</gene>
<reference evidence="5 6" key="1">
    <citation type="submission" date="2021-03" db="EMBL/GenBank/DDBJ databases">
        <title>Genomic Encyclopedia of Type Strains, Phase III (KMG-III): the genomes of soil and plant-associated and newly described type strains.</title>
        <authorList>
            <person name="Whitman W."/>
        </authorList>
    </citation>
    <scope>NUCLEOTIDE SEQUENCE [LARGE SCALE GENOMIC DNA]</scope>
    <source>
        <strain evidence="5 6">IMMIB AFH-6</strain>
    </source>
</reference>
<sequence>MSQAKTTSRDDPSSSDAPSEGAPRRRAGPGRPEGTSHVRDAILDAAEVEFAALGYAGTSLRNVAERANVTQALINYYFGSKNGLFEEVFLRRGRQIADDRLQRLDALRRSGKPLSVPDIVHAFLRPALSMRETDGGRTFMRLHARLHTEPPEISYKLRNQAYDESTRAYADALREALPHLSERDVYWRITLMIGAYLYAFSDTHRLEEMARGVCNPDDPEEIMTAISSFVTAGMVAPAPTVPESPPKPAAPKKRKPKVTKAGATTA</sequence>
<feature type="region of interest" description="Disordered" evidence="3">
    <location>
        <begin position="236"/>
        <end position="266"/>
    </location>
</feature>
<evidence type="ECO:0000256" key="1">
    <source>
        <dbReference type="ARBA" id="ARBA00023125"/>
    </source>
</evidence>
<dbReference type="SUPFAM" id="SSF46689">
    <property type="entry name" value="Homeodomain-like"/>
    <property type="match status" value="1"/>
</dbReference>
<feature type="compositionally biased region" description="Pro residues" evidence="3">
    <location>
        <begin position="239"/>
        <end position="249"/>
    </location>
</feature>
<evidence type="ECO:0000313" key="5">
    <source>
        <dbReference type="EMBL" id="MBP2296177.1"/>
    </source>
</evidence>
<dbReference type="PANTHER" id="PTHR30055">
    <property type="entry name" value="HTH-TYPE TRANSCRIPTIONAL REGULATOR RUTR"/>
    <property type="match status" value="1"/>
</dbReference>
<dbReference type="SUPFAM" id="SSF48498">
    <property type="entry name" value="Tetracyclin repressor-like, C-terminal domain"/>
    <property type="match status" value="1"/>
</dbReference>
<name>A0ABS4SUE0_9PROT</name>
<evidence type="ECO:0000256" key="2">
    <source>
        <dbReference type="PROSITE-ProRule" id="PRU00335"/>
    </source>
</evidence>
<evidence type="ECO:0000259" key="4">
    <source>
        <dbReference type="PROSITE" id="PS50977"/>
    </source>
</evidence>
<dbReference type="EMBL" id="JAGINP010000028">
    <property type="protein sequence ID" value="MBP2296177.1"/>
    <property type="molecule type" value="Genomic_DNA"/>
</dbReference>
<comment type="caution">
    <text evidence="5">The sequence shown here is derived from an EMBL/GenBank/DDBJ whole genome shotgun (WGS) entry which is preliminary data.</text>
</comment>
<dbReference type="Proteomes" id="UP000781958">
    <property type="component" value="Unassembled WGS sequence"/>
</dbReference>